<comment type="caution">
    <text evidence="3">The sequence shown here is derived from an EMBL/GenBank/DDBJ whole genome shotgun (WGS) entry which is preliminary data.</text>
</comment>
<dbReference type="EMBL" id="LWDX02010335">
    <property type="protein sequence ID" value="OEL36049.1"/>
    <property type="molecule type" value="Genomic_DNA"/>
</dbReference>
<dbReference type="PANTHER" id="PTHR33120">
    <property type="entry name" value="EXPRESSED PROTEIN-RELATED"/>
    <property type="match status" value="1"/>
</dbReference>
<organism evidence="3 4">
    <name type="scientific">Dichanthelium oligosanthes</name>
    <dbReference type="NCBI Taxonomy" id="888268"/>
    <lineage>
        <taxon>Eukaryota</taxon>
        <taxon>Viridiplantae</taxon>
        <taxon>Streptophyta</taxon>
        <taxon>Embryophyta</taxon>
        <taxon>Tracheophyta</taxon>
        <taxon>Spermatophyta</taxon>
        <taxon>Magnoliopsida</taxon>
        <taxon>Liliopsida</taxon>
        <taxon>Poales</taxon>
        <taxon>Poaceae</taxon>
        <taxon>PACMAD clade</taxon>
        <taxon>Panicoideae</taxon>
        <taxon>Panicodae</taxon>
        <taxon>Paniceae</taxon>
        <taxon>Dichantheliinae</taxon>
        <taxon>Dichanthelium</taxon>
    </lineage>
</organism>
<gene>
    <name evidence="3" type="ORF">BAE44_0002931</name>
</gene>
<feature type="domain" description="PIR2-like helical" evidence="2">
    <location>
        <begin position="48"/>
        <end position="147"/>
    </location>
</feature>
<dbReference type="PANTHER" id="PTHR33120:SF57">
    <property type="entry name" value="PIR2-LIKE HELICAL DOMAIN-CONTAINING PROTEIN"/>
    <property type="match status" value="1"/>
</dbReference>
<proteinExistence type="predicted"/>
<dbReference type="Proteomes" id="UP000095767">
    <property type="component" value="Unassembled WGS sequence"/>
</dbReference>
<sequence length="299" mass="33398">MQACIAAQTDWPRAPPSCPGSHEVHAPRQDPPILPEGTGQPGSLHQHELTERLHHSMLEVRNCYGRMDPVSNIIVNTFWHERAFRTRRGVKVVKQSMISTKCLWRAAARSLYGLVSFLCTRYPSLTPDQALQRLLVTGANLQDADPHLFGTPESDNKKLNCFCSLQIGLAKPDVTVPEAYAAAAIAAFHPNALAQKELLGSQDTVDNLKVASRVMRLQDGRLLSSEDLEFLRMHIFNCPSSSGIPHEQLEAEPRKVNMALFVHVSECRRMFWGQHKRASRMVAAALSKFNETAVGFFYS</sequence>
<dbReference type="AlphaFoldDB" id="A0A1E5WF55"/>
<evidence type="ECO:0000313" key="4">
    <source>
        <dbReference type="Proteomes" id="UP000095767"/>
    </source>
</evidence>
<feature type="region of interest" description="Disordered" evidence="1">
    <location>
        <begin position="6"/>
        <end position="44"/>
    </location>
</feature>
<keyword evidence="4" id="KW-1185">Reference proteome</keyword>
<accession>A0A1E5WF55</accession>
<reference evidence="3 4" key="1">
    <citation type="submission" date="2016-09" db="EMBL/GenBank/DDBJ databases">
        <title>The draft genome of Dichanthelium oligosanthes: A C3 panicoid grass species.</title>
        <authorList>
            <person name="Studer A.J."/>
            <person name="Schnable J.C."/>
            <person name="Brutnell T.P."/>
        </authorList>
    </citation>
    <scope>NUCLEOTIDE SEQUENCE [LARGE SCALE GENOMIC DNA]</scope>
    <source>
        <strain evidence="4">cv. Kellogg 1175</strain>
        <tissue evidence="3">Leaf</tissue>
    </source>
</reference>
<dbReference type="Pfam" id="PF20235">
    <property type="entry name" value="PIR2-like_helical"/>
    <property type="match status" value="1"/>
</dbReference>
<name>A0A1E5WF55_9POAL</name>
<dbReference type="OrthoDB" id="688473at2759"/>
<dbReference type="InterPro" id="IPR046527">
    <property type="entry name" value="PIR2-like_helical"/>
</dbReference>
<evidence type="ECO:0000256" key="1">
    <source>
        <dbReference type="SAM" id="MobiDB-lite"/>
    </source>
</evidence>
<evidence type="ECO:0000313" key="3">
    <source>
        <dbReference type="EMBL" id="OEL36049.1"/>
    </source>
</evidence>
<protein>
    <recommendedName>
        <fullName evidence="2">PIR2-like helical domain-containing protein</fullName>
    </recommendedName>
</protein>
<evidence type="ECO:0000259" key="2">
    <source>
        <dbReference type="Pfam" id="PF20235"/>
    </source>
</evidence>